<sequence>MYPRQRISSKELSKDGFESPLAQLAKQAAQNGLSYAMPSLAAGAPGRSAEATATLESRANQYRPPLLINSFRDSFSTLSSRRSSSQTIMTISPPEDGDVAFFASGVSQRLSAADSISSQYSNREGTVQEGQAPLAAAPSQLVQISAEQPPKKGFVRLNGARMARTLDSDMDRLATPTAEHGFSVPSRTATPLASARNMDAMTMQLQNAHIGGQISSTVVPMQTSSANTGQFWDSTRYHPEPTSQIIPSLPTLTTVSSAPVFLREMSFSSRKSMVGEMGEYEYEADDAEPSLSPRNSIRKGKSAEDLSPNRAERPPFTNRNSRMHYTRRPAPPPPVPAIPALYLSSSGKDSAASPPRGTDDRAHHVPGSHQQSLSTSIRRNDHIEYPPTSNPNNSLSPRSTMQDTRRPSESHTTAEERRAKLAEDYLTKGIVAHNDSTGIYDLGESAYYFRKAAEGGSSGGCVMYGLALRHGWGVAQDEKAAFNWFGKACESTMLEDDRHGVNNGDLLAKKEKSKLTPELIMALYEVGNCFFHGWGLPHPDYPMAVSYFQLAAESGDKDAQEQLGLILSQGKPGVKKDMHTAAKWYRTAIAQGASGVGLSWVYKDKYLTPPGK</sequence>
<name>A0ACC2VQ21_9TREE</name>
<accession>A0ACC2VQ21</accession>
<evidence type="ECO:0000313" key="2">
    <source>
        <dbReference type="Proteomes" id="UP001227268"/>
    </source>
</evidence>
<evidence type="ECO:0000313" key="1">
    <source>
        <dbReference type="EMBL" id="KAJ9101114.1"/>
    </source>
</evidence>
<dbReference type="EMBL" id="JASBWT010000010">
    <property type="protein sequence ID" value="KAJ9101114.1"/>
    <property type="molecule type" value="Genomic_DNA"/>
</dbReference>
<organism evidence="1 2">
    <name type="scientific">Naganishia friedmannii</name>
    <dbReference type="NCBI Taxonomy" id="89922"/>
    <lineage>
        <taxon>Eukaryota</taxon>
        <taxon>Fungi</taxon>
        <taxon>Dikarya</taxon>
        <taxon>Basidiomycota</taxon>
        <taxon>Agaricomycotina</taxon>
        <taxon>Tremellomycetes</taxon>
        <taxon>Filobasidiales</taxon>
        <taxon>Filobasidiaceae</taxon>
        <taxon>Naganishia</taxon>
    </lineage>
</organism>
<proteinExistence type="predicted"/>
<dbReference type="Proteomes" id="UP001227268">
    <property type="component" value="Unassembled WGS sequence"/>
</dbReference>
<reference evidence="1" key="1">
    <citation type="submission" date="2023-04" db="EMBL/GenBank/DDBJ databases">
        <title>Draft Genome sequencing of Naganishia species isolated from polar environments using Oxford Nanopore Technology.</title>
        <authorList>
            <person name="Leo P."/>
            <person name="Venkateswaran K."/>
        </authorList>
    </citation>
    <scope>NUCLEOTIDE SEQUENCE</scope>
    <source>
        <strain evidence="1">MNA-CCFEE 5423</strain>
    </source>
</reference>
<keyword evidence="2" id="KW-1185">Reference proteome</keyword>
<protein>
    <submittedName>
        <fullName evidence="1">Uncharacterized protein</fullName>
    </submittedName>
</protein>
<gene>
    <name evidence="1" type="ORF">QFC21_003332</name>
</gene>
<comment type="caution">
    <text evidence="1">The sequence shown here is derived from an EMBL/GenBank/DDBJ whole genome shotgun (WGS) entry which is preliminary data.</text>
</comment>